<feature type="chain" id="PRO_5042867607" evidence="3">
    <location>
        <begin position="28"/>
        <end position="249"/>
    </location>
</feature>
<keyword evidence="2" id="KW-1133">Transmembrane helix</keyword>
<feature type="signal peptide" evidence="3">
    <location>
        <begin position="1"/>
        <end position="27"/>
    </location>
</feature>
<organism evidence="4 5">
    <name type="scientific">Pristionchus mayeri</name>
    <dbReference type="NCBI Taxonomy" id="1317129"/>
    <lineage>
        <taxon>Eukaryota</taxon>
        <taxon>Metazoa</taxon>
        <taxon>Ecdysozoa</taxon>
        <taxon>Nematoda</taxon>
        <taxon>Chromadorea</taxon>
        <taxon>Rhabditida</taxon>
        <taxon>Rhabditina</taxon>
        <taxon>Diplogasteromorpha</taxon>
        <taxon>Diplogasteroidea</taxon>
        <taxon>Neodiplogasteridae</taxon>
        <taxon>Pristionchus</taxon>
    </lineage>
</organism>
<name>A0AAN4Z3P5_9BILA</name>
<evidence type="ECO:0000313" key="5">
    <source>
        <dbReference type="Proteomes" id="UP001328107"/>
    </source>
</evidence>
<comment type="caution">
    <text evidence="4">The sequence shown here is derived from an EMBL/GenBank/DDBJ whole genome shotgun (WGS) entry which is preliminary data.</text>
</comment>
<feature type="non-terminal residue" evidence="4">
    <location>
        <position position="1"/>
    </location>
</feature>
<reference evidence="5" key="1">
    <citation type="submission" date="2022-10" db="EMBL/GenBank/DDBJ databases">
        <title>Genome assembly of Pristionchus species.</title>
        <authorList>
            <person name="Yoshida K."/>
            <person name="Sommer R.J."/>
        </authorList>
    </citation>
    <scope>NUCLEOTIDE SEQUENCE [LARGE SCALE GENOMIC DNA]</scope>
    <source>
        <strain evidence="5">RS5460</strain>
    </source>
</reference>
<dbReference type="Proteomes" id="UP001328107">
    <property type="component" value="Unassembled WGS sequence"/>
</dbReference>
<gene>
    <name evidence="4" type="ORF">PMAYCL1PPCAC_02201</name>
</gene>
<evidence type="ECO:0000256" key="3">
    <source>
        <dbReference type="SAM" id="SignalP"/>
    </source>
</evidence>
<sequence length="249" mass="28394">QYSMPILRSGMILPLLFLSLLFSPSSSIDPICSSLCDITHAKEDSCFESTISFFENSLVVSLRNYVDVQSRLQRIRSIYGEPQFTPEQMTQRSIDNMAKAPFRMLEDEVFDLDRAREVLTELTNNVQSISSEVSLPPVECPQGCEKPSTMWMGLFLASLALNLVILIIAVAAILFITSRNEKKARQLLKKSLEREKKKLNEKGRQPIVREISDDEGEIPVKKSTLDPNKWEKKEKREGNENEAFDGERF</sequence>
<feature type="region of interest" description="Disordered" evidence="1">
    <location>
        <begin position="199"/>
        <end position="249"/>
    </location>
</feature>
<proteinExistence type="predicted"/>
<dbReference type="EMBL" id="BTRK01000001">
    <property type="protein sequence ID" value="GMR32006.1"/>
    <property type="molecule type" value="Genomic_DNA"/>
</dbReference>
<keyword evidence="2" id="KW-0472">Membrane</keyword>
<keyword evidence="5" id="KW-1185">Reference proteome</keyword>
<accession>A0AAN4Z3P5</accession>
<keyword evidence="3" id="KW-0732">Signal</keyword>
<evidence type="ECO:0000313" key="4">
    <source>
        <dbReference type="EMBL" id="GMR32006.1"/>
    </source>
</evidence>
<dbReference type="AlphaFoldDB" id="A0AAN4Z3P5"/>
<feature type="compositionally biased region" description="Basic and acidic residues" evidence="1">
    <location>
        <begin position="218"/>
        <end position="249"/>
    </location>
</feature>
<feature type="transmembrane region" description="Helical" evidence="2">
    <location>
        <begin position="150"/>
        <end position="176"/>
    </location>
</feature>
<protein>
    <submittedName>
        <fullName evidence="4">Uncharacterized protein</fullName>
    </submittedName>
</protein>
<keyword evidence="2" id="KW-0812">Transmembrane</keyword>
<evidence type="ECO:0000256" key="2">
    <source>
        <dbReference type="SAM" id="Phobius"/>
    </source>
</evidence>
<evidence type="ECO:0000256" key="1">
    <source>
        <dbReference type="SAM" id="MobiDB-lite"/>
    </source>
</evidence>